<protein>
    <submittedName>
        <fullName evidence="1">Uncharacterized protein</fullName>
    </submittedName>
</protein>
<dbReference type="EMBL" id="WUAV01000005">
    <property type="protein sequence ID" value="KAF1754174.1"/>
    <property type="molecule type" value="Genomic_DNA"/>
</dbReference>
<dbReference type="RefSeq" id="XP_053582676.1">
    <property type="nucleotide sequence ID" value="XM_053733763.1"/>
</dbReference>
<comment type="caution">
    <text evidence="1">The sequence shown here is derived from an EMBL/GenBank/DDBJ whole genome shotgun (WGS) entry which is preliminary data.</text>
</comment>
<dbReference type="AlphaFoldDB" id="A0A6A5GHD3"/>
<proteinExistence type="predicted"/>
<accession>A0A6A5GHD3</accession>
<reference evidence="1 2" key="1">
    <citation type="submission" date="2019-12" db="EMBL/GenBank/DDBJ databases">
        <title>Chromosome-level assembly of the Caenorhabditis remanei genome.</title>
        <authorList>
            <person name="Teterina A.A."/>
            <person name="Willis J.H."/>
            <person name="Phillips P.C."/>
        </authorList>
    </citation>
    <scope>NUCLEOTIDE SEQUENCE [LARGE SCALE GENOMIC DNA]</scope>
    <source>
        <strain evidence="1 2">PX506</strain>
        <tissue evidence="1">Whole organism</tissue>
    </source>
</reference>
<evidence type="ECO:0000313" key="2">
    <source>
        <dbReference type="Proteomes" id="UP000483820"/>
    </source>
</evidence>
<dbReference type="Proteomes" id="UP000483820">
    <property type="component" value="Chromosome V"/>
</dbReference>
<dbReference type="KEGG" id="crq:GCK72_020734"/>
<organism evidence="1 2">
    <name type="scientific">Caenorhabditis remanei</name>
    <name type="common">Caenorhabditis vulgaris</name>
    <dbReference type="NCBI Taxonomy" id="31234"/>
    <lineage>
        <taxon>Eukaryota</taxon>
        <taxon>Metazoa</taxon>
        <taxon>Ecdysozoa</taxon>
        <taxon>Nematoda</taxon>
        <taxon>Chromadorea</taxon>
        <taxon>Rhabditida</taxon>
        <taxon>Rhabditina</taxon>
        <taxon>Rhabditomorpha</taxon>
        <taxon>Rhabditoidea</taxon>
        <taxon>Rhabditidae</taxon>
        <taxon>Peloderinae</taxon>
        <taxon>Caenorhabditis</taxon>
    </lineage>
</organism>
<evidence type="ECO:0000313" key="1">
    <source>
        <dbReference type="EMBL" id="KAF1754174.1"/>
    </source>
</evidence>
<dbReference type="GeneID" id="78777003"/>
<gene>
    <name evidence="1" type="ORF">GCK72_020734</name>
</gene>
<sequence>MVLGFPCQSWIFVATLHRHGGDVFETPNGSSLALITIFDVDSRMVYLFRTHLMFYQQLQSLRREMRVVAINRWIVTFGPEFYLIYEIKSQSPFLTHLN</sequence>
<dbReference type="CTD" id="78777003"/>
<name>A0A6A5GHD3_CAERE</name>